<proteinExistence type="predicted"/>
<dbReference type="PROSITE" id="PS51257">
    <property type="entry name" value="PROKAR_LIPOPROTEIN"/>
    <property type="match status" value="1"/>
</dbReference>
<gene>
    <name evidence="1" type="ORF">DP923_15120</name>
</gene>
<dbReference type="Proteomes" id="UP000251692">
    <property type="component" value="Unassembled WGS sequence"/>
</dbReference>
<reference evidence="1 2" key="1">
    <citation type="submission" date="2018-06" db="EMBL/GenBank/DDBJ databases">
        <authorList>
            <person name="Liu Z.-W."/>
        </authorList>
    </citation>
    <scope>NUCLEOTIDE SEQUENCE [LARGE SCALE GENOMIC DNA]</scope>
    <source>
        <strain evidence="1 2">2b14</strain>
    </source>
</reference>
<evidence type="ECO:0000313" key="2">
    <source>
        <dbReference type="Proteomes" id="UP000251692"/>
    </source>
</evidence>
<dbReference type="RefSeq" id="WP_112306684.1">
    <property type="nucleotide sequence ID" value="NZ_QMDV01000004.1"/>
</dbReference>
<reference evidence="1 2" key="2">
    <citation type="submission" date="2018-07" db="EMBL/GenBank/DDBJ databases">
        <title>Pontibacter sp. 2b14 genomic sequence and assembly.</title>
        <authorList>
            <person name="Du Z.-J."/>
        </authorList>
    </citation>
    <scope>NUCLEOTIDE SEQUENCE [LARGE SCALE GENOMIC DNA]</scope>
    <source>
        <strain evidence="1 2">2b14</strain>
    </source>
</reference>
<keyword evidence="2" id="KW-1185">Reference proteome</keyword>
<accession>A0A364RCL9</accession>
<name>A0A364RCL9_9BACT</name>
<sequence>MKRTQLLALSLLSFLTFSCEQEEAVQPDVVASTIDTEMSIQSEITSVDSYRRNLLTEERFEKHEGSSFIDGTYSPFYKVQAKRIHNFDATTAKARKGSRSAKFELRKSDSGVIRSESIGRQSETNRNRWYGLSMYLPSANWSTSNDWEIITQFWSQQDPGEPSHNPPIELFVSRGRLKLGVKWASARIHTDSNRDGEKKYDLGPVPKDKWVDFVYHINYSYKSDGVLEVWMDGKKVVDHRGPNSYNDAKVPYFKYGVYKRNWDSKTSKRLLYIDEVRVGNENATYNDVAPIRK</sequence>
<evidence type="ECO:0008006" key="3">
    <source>
        <dbReference type="Google" id="ProtNLM"/>
    </source>
</evidence>
<dbReference type="OrthoDB" id="652886at2"/>
<dbReference type="Gene3D" id="2.60.120.200">
    <property type="match status" value="1"/>
</dbReference>
<organism evidence="1 2">
    <name type="scientific">Pontibacter arcticus</name>
    <dbReference type="NCBI Taxonomy" id="2080288"/>
    <lineage>
        <taxon>Bacteria</taxon>
        <taxon>Pseudomonadati</taxon>
        <taxon>Bacteroidota</taxon>
        <taxon>Cytophagia</taxon>
        <taxon>Cytophagales</taxon>
        <taxon>Hymenobacteraceae</taxon>
        <taxon>Pontibacter</taxon>
    </lineage>
</organism>
<dbReference type="InterPro" id="IPR025975">
    <property type="entry name" value="Polysacc_lyase"/>
</dbReference>
<dbReference type="Pfam" id="PF14099">
    <property type="entry name" value="Polysacc_lyase"/>
    <property type="match status" value="1"/>
</dbReference>
<protein>
    <recommendedName>
        <fullName evidence="3">Polysaccharide lyase</fullName>
    </recommendedName>
</protein>
<comment type="caution">
    <text evidence="1">The sequence shown here is derived from an EMBL/GenBank/DDBJ whole genome shotgun (WGS) entry which is preliminary data.</text>
</comment>
<dbReference type="EMBL" id="QMDV01000004">
    <property type="protein sequence ID" value="RAU82007.1"/>
    <property type="molecule type" value="Genomic_DNA"/>
</dbReference>
<dbReference type="AlphaFoldDB" id="A0A364RCL9"/>
<evidence type="ECO:0000313" key="1">
    <source>
        <dbReference type="EMBL" id="RAU82007.1"/>
    </source>
</evidence>